<reference evidence="1 2" key="1">
    <citation type="submission" date="2019-10" db="EMBL/GenBank/DDBJ databases">
        <authorList>
            <person name="Palmer J.M."/>
        </authorList>
    </citation>
    <scope>NUCLEOTIDE SEQUENCE [LARGE SCALE GENOMIC DNA]</scope>
    <source>
        <strain evidence="1 2">TWF694</strain>
    </source>
</reference>
<protein>
    <submittedName>
        <fullName evidence="1">Uncharacterized protein</fullName>
    </submittedName>
</protein>
<gene>
    <name evidence="1" type="ORF">TWF694_000242</name>
</gene>
<organism evidence="1 2">
    <name type="scientific">Orbilia ellipsospora</name>
    <dbReference type="NCBI Taxonomy" id="2528407"/>
    <lineage>
        <taxon>Eukaryota</taxon>
        <taxon>Fungi</taxon>
        <taxon>Dikarya</taxon>
        <taxon>Ascomycota</taxon>
        <taxon>Pezizomycotina</taxon>
        <taxon>Orbiliomycetes</taxon>
        <taxon>Orbiliales</taxon>
        <taxon>Orbiliaceae</taxon>
        <taxon>Orbilia</taxon>
    </lineage>
</organism>
<accession>A0AAV9XNG8</accession>
<proteinExistence type="predicted"/>
<sequence>MPRRGLFRQAKAFGLFQSLRKEEKQKTALLPPAPSLATRAEQIYSTSRNDQIPIADATGHISQNFEGRDFIEHNMPGAFPSTQEPATRDVPIRRTISLRNSNIPITSASATERQQAIDSIMQRHSLQANPSRLGNLVRGVFSHRREPALSDHAPPPFPQSPVSWNDIRDILNASEKPPSTAAEEAQWWDAVRYRFDIPPPTPWQNSPPQFPQFPMGPPMTVIQTPHGPMYLNVPPTLPSPSGLPIDTPWTQWDAKQVATLFFLAGMKLTWNACTSMWEVLSLAWDHNIKDQMKIRDQQNEQMVLWAQLGYPMPPQQLPPQSGPGVPFGFPISGSQPTLPGSWIW</sequence>
<name>A0AAV9XNG8_9PEZI</name>
<dbReference type="Proteomes" id="UP001365542">
    <property type="component" value="Unassembled WGS sequence"/>
</dbReference>
<evidence type="ECO:0000313" key="1">
    <source>
        <dbReference type="EMBL" id="KAK6543496.1"/>
    </source>
</evidence>
<keyword evidence="2" id="KW-1185">Reference proteome</keyword>
<evidence type="ECO:0000313" key="2">
    <source>
        <dbReference type="Proteomes" id="UP001365542"/>
    </source>
</evidence>
<dbReference type="EMBL" id="JAVHJO010000001">
    <property type="protein sequence ID" value="KAK6543496.1"/>
    <property type="molecule type" value="Genomic_DNA"/>
</dbReference>
<comment type="caution">
    <text evidence="1">The sequence shown here is derived from an EMBL/GenBank/DDBJ whole genome shotgun (WGS) entry which is preliminary data.</text>
</comment>
<dbReference type="AlphaFoldDB" id="A0AAV9XNG8"/>